<dbReference type="PANTHER" id="PTHR13802">
    <property type="entry name" value="MUCIN 4-RELATED"/>
    <property type="match status" value="1"/>
</dbReference>
<organism evidence="2 3">
    <name type="scientific">Candidatus Marithioploca araucensis</name>
    <dbReference type="NCBI Taxonomy" id="70273"/>
    <lineage>
        <taxon>Bacteria</taxon>
        <taxon>Pseudomonadati</taxon>
        <taxon>Pseudomonadota</taxon>
        <taxon>Gammaproteobacteria</taxon>
        <taxon>Thiotrichales</taxon>
        <taxon>Thiotrichaceae</taxon>
        <taxon>Candidatus Marithioploca</taxon>
    </lineage>
</organism>
<evidence type="ECO:0000313" key="2">
    <source>
        <dbReference type="EMBL" id="MDM8562717.1"/>
    </source>
</evidence>
<keyword evidence="3" id="KW-1185">Reference proteome</keyword>
<proteinExistence type="predicted"/>
<evidence type="ECO:0000313" key="3">
    <source>
        <dbReference type="Proteomes" id="UP001171945"/>
    </source>
</evidence>
<accession>A0ABT7VT17</accession>
<dbReference type="InterPro" id="IPR051495">
    <property type="entry name" value="Epithelial_Barrier/Signaling"/>
</dbReference>
<dbReference type="PANTHER" id="PTHR13802:SF52">
    <property type="entry name" value="MUCIN-4"/>
    <property type="match status" value="1"/>
</dbReference>
<reference evidence="2" key="1">
    <citation type="submission" date="2023-06" db="EMBL/GenBank/DDBJ databases">
        <title>Uncultivated large filamentous bacteria from sulfidic sediments reveal new species and different genomic features in energy metabolism and defense.</title>
        <authorList>
            <person name="Fonseca A."/>
        </authorList>
    </citation>
    <scope>NUCLEOTIDE SEQUENCE</scope>
    <source>
        <strain evidence="2">HSG4</strain>
    </source>
</reference>
<feature type="non-terminal residue" evidence="2">
    <location>
        <position position="656"/>
    </location>
</feature>
<dbReference type="Proteomes" id="UP001171945">
    <property type="component" value="Unassembled WGS sequence"/>
</dbReference>
<name>A0ABT7VT17_9GAMM</name>
<dbReference type="PROSITE" id="PS51233">
    <property type="entry name" value="VWFD"/>
    <property type="match status" value="1"/>
</dbReference>
<dbReference type="Pfam" id="PF00094">
    <property type="entry name" value="VWD"/>
    <property type="match status" value="1"/>
</dbReference>
<protein>
    <submittedName>
        <fullName evidence="2">VWD domain-containing protein</fullName>
    </submittedName>
</protein>
<dbReference type="EMBL" id="JAUCGM010000260">
    <property type="protein sequence ID" value="MDM8562717.1"/>
    <property type="molecule type" value="Genomic_DNA"/>
</dbReference>
<sequence length="656" mass="70165">MVLTHNLRGFDAVHLASALFLQEQLQQPLPFPTRLDVFSWEIFSALGFIFYETVKPMGTVTCEPDCDALPLDGSGRVTLKSQADTADHGSVDFWASKNGEPQLTHLTGASFSGGEATGTFTGKLEAGTYEVYPRLELDNLNWTSSLPLASPGGKSIGKFTVGGDLSLSPTSVFLSGIVGKSDTQDSALQVKNQGKAQADYVLEWSSQTQNVNLSPMSGILQPQGVDSIAANFSCPAEMGYWVGEVEVRRPGGDIEGTSRVSLYCGCEVDCCGRCCEAGEEPPPCGCPASGRLPPACCEKDTSGSCSNQGGDPHLTTFDRLGYDFQGVGEFILVKSLVPNDTFEVQGRYVPWRGRTDVSVAQAVAVRVGQDRVAYYNGIYPPLRINGVPTKLVDGETISLPSGGTVIRGGSTYRVSATDGSLVDVRGTSNMFIGIRVPASKYGKIQGLFGNADQNRENDVAMPDGTVLGTNLAFETLYPKYADSWRITQGKSLFDYEPGETTETFTDRNFPRLRATVEDLPANIRANAEAICQAAGITDPVLLENCTLDVALTGDESFADIPADAINPDGTVVVALPSLPTINDPGFGQFRGLVRDAITTQVINNGQVSLTVNGNPLPGNNTHSITNGVYQTAVVPTNWGYRLYINADGYIPERVYG</sequence>
<feature type="domain" description="VWFD" evidence="1">
    <location>
        <begin position="303"/>
        <end position="492"/>
    </location>
</feature>
<evidence type="ECO:0000259" key="1">
    <source>
        <dbReference type="PROSITE" id="PS51233"/>
    </source>
</evidence>
<comment type="caution">
    <text evidence="2">The sequence shown here is derived from an EMBL/GenBank/DDBJ whole genome shotgun (WGS) entry which is preliminary data.</text>
</comment>
<gene>
    <name evidence="2" type="ORF">QUF54_05120</name>
</gene>
<dbReference type="SMART" id="SM00216">
    <property type="entry name" value="VWD"/>
    <property type="match status" value="1"/>
</dbReference>
<dbReference type="InterPro" id="IPR001846">
    <property type="entry name" value="VWF_type-D"/>
</dbReference>